<dbReference type="InterPro" id="IPR044861">
    <property type="entry name" value="IPNS-like_FE2OG_OXY"/>
</dbReference>
<dbReference type="Pfam" id="PF03171">
    <property type="entry name" value="2OG-FeII_Oxy"/>
    <property type="match status" value="1"/>
</dbReference>
<evidence type="ECO:0000256" key="1">
    <source>
        <dbReference type="ARBA" id="ARBA00008056"/>
    </source>
</evidence>
<dbReference type="GO" id="GO:0009805">
    <property type="term" value="P:coumarin biosynthetic process"/>
    <property type="evidence" value="ECO:0007669"/>
    <property type="project" value="UniProtKB-ARBA"/>
</dbReference>
<feature type="domain" description="Fe2OG dioxygenase" evidence="7">
    <location>
        <begin position="159"/>
        <end position="260"/>
    </location>
</feature>
<dbReference type="InterPro" id="IPR050231">
    <property type="entry name" value="Iron_ascorbate_oxido_reductase"/>
</dbReference>
<dbReference type="PANTHER" id="PTHR47990">
    <property type="entry name" value="2-OXOGLUTARATE (2OG) AND FE(II)-DEPENDENT OXYGENASE SUPERFAMILY PROTEIN-RELATED"/>
    <property type="match status" value="1"/>
</dbReference>
<dbReference type="EMBL" id="PNBA02000004">
    <property type="protein sequence ID" value="KAG6425973.1"/>
    <property type="molecule type" value="Genomic_DNA"/>
</dbReference>
<accession>A0A8X8YA15</accession>
<sequence length="311" mass="35547">MGSETIKLPIIDFSNLKPQTETWDSTKAQVHQALEEYGCFEATFNHIPLHLRKSVIHEIKELFDLPLPIKLRNRSNKPYHGYVGQYPMVPLYESLGIPDALSPGKIQGFTDLMWDQGNPSFSKSVESFSEKLSELDKIVRKMVVESLGLDKYMDEHMDSTDYLIRLQKYDKPQSDETELGLSSHTDKNIVTILYQNEINGLEVLTKDGQWFTSQPSLNSFVVMIGESFTAWTNGRLHAPYHKVMMSGDEARYSIGLFSVPKPGYVIKAPKEMVDEAHPLLFKPYDHHQFLQFYYTEAGQRSPAALKQYCGV</sequence>
<evidence type="ECO:0000256" key="6">
    <source>
        <dbReference type="RuleBase" id="RU003682"/>
    </source>
</evidence>
<comment type="caution">
    <text evidence="8">The sequence shown here is derived from an EMBL/GenBank/DDBJ whole genome shotgun (WGS) entry which is preliminary data.</text>
</comment>
<keyword evidence="4 6" id="KW-0408">Iron</keyword>
<evidence type="ECO:0000256" key="5">
    <source>
        <dbReference type="ARBA" id="ARBA00057022"/>
    </source>
</evidence>
<keyword evidence="3 6" id="KW-0560">Oxidoreductase</keyword>
<protein>
    <recommendedName>
        <fullName evidence="7">Fe2OG dioxygenase domain-containing protein</fullName>
    </recommendedName>
</protein>
<name>A0A8X8YA15_SALSN</name>
<proteinExistence type="inferred from homology"/>
<dbReference type="GO" id="GO:0016705">
    <property type="term" value="F:oxidoreductase activity, acting on paired donors, with incorporation or reduction of molecular oxygen"/>
    <property type="evidence" value="ECO:0007669"/>
    <property type="project" value="UniProtKB-ARBA"/>
</dbReference>
<evidence type="ECO:0000256" key="2">
    <source>
        <dbReference type="ARBA" id="ARBA00022723"/>
    </source>
</evidence>
<organism evidence="8">
    <name type="scientific">Salvia splendens</name>
    <name type="common">Scarlet sage</name>
    <dbReference type="NCBI Taxonomy" id="180675"/>
    <lineage>
        <taxon>Eukaryota</taxon>
        <taxon>Viridiplantae</taxon>
        <taxon>Streptophyta</taxon>
        <taxon>Embryophyta</taxon>
        <taxon>Tracheophyta</taxon>
        <taxon>Spermatophyta</taxon>
        <taxon>Magnoliopsida</taxon>
        <taxon>eudicotyledons</taxon>
        <taxon>Gunneridae</taxon>
        <taxon>Pentapetalae</taxon>
        <taxon>asterids</taxon>
        <taxon>lamiids</taxon>
        <taxon>Lamiales</taxon>
        <taxon>Lamiaceae</taxon>
        <taxon>Nepetoideae</taxon>
        <taxon>Mentheae</taxon>
        <taxon>Salviinae</taxon>
        <taxon>Salvia</taxon>
        <taxon>Salvia subgen. Calosphace</taxon>
        <taxon>core Calosphace</taxon>
    </lineage>
</organism>
<dbReference type="FunFam" id="2.60.120.330:FF:000022">
    <property type="entry name" value="Probable 2-oxoglutarate-dependent dioxygenase AOP1.2"/>
    <property type="match status" value="1"/>
</dbReference>
<evidence type="ECO:0000313" key="8">
    <source>
        <dbReference type="EMBL" id="KAG6425973.1"/>
    </source>
</evidence>
<evidence type="ECO:0000313" key="9">
    <source>
        <dbReference type="Proteomes" id="UP000298416"/>
    </source>
</evidence>
<comment type="similarity">
    <text evidence="1 6">Belongs to the iron/ascorbate-dependent oxidoreductase family.</text>
</comment>
<keyword evidence="2 6" id="KW-0479">Metal-binding</keyword>
<reference evidence="8" key="2">
    <citation type="submission" date="2020-08" db="EMBL/GenBank/DDBJ databases">
        <title>Plant Genome Project.</title>
        <authorList>
            <person name="Zhang R.-G."/>
        </authorList>
    </citation>
    <scope>NUCLEOTIDE SEQUENCE</scope>
    <source>
        <strain evidence="8">Huo1</strain>
        <tissue evidence="8">Leaf</tissue>
    </source>
</reference>
<dbReference type="InterPro" id="IPR005123">
    <property type="entry name" value="Oxoglu/Fe-dep_dioxygenase_dom"/>
</dbReference>
<comment type="function">
    <text evidence="5">Probable 2-oxoglutarate-dependent dioxygenase that may be involved in glucosinolates biosynthesis. May play a role in the production of aliphatic glucosinolates.</text>
</comment>
<dbReference type="GO" id="GO:0002238">
    <property type="term" value="P:response to molecule of fungal origin"/>
    <property type="evidence" value="ECO:0007669"/>
    <property type="project" value="UniProtKB-ARBA"/>
</dbReference>
<reference evidence="8" key="1">
    <citation type="submission" date="2018-01" db="EMBL/GenBank/DDBJ databases">
        <authorList>
            <person name="Mao J.F."/>
        </authorList>
    </citation>
    <scope>NUCLEOTIDE SEQUENCE</scope>
    <source>
        <strain evidence="8">Huo1</strain>
        <tissue evidence="8">Leaf</tissue>
    </source>
</reference>
<dbReference type="InterPro" id="IPR026992">
    <property type="entry name" value="DIOX_N"/>
</dbReference>
<evidence type="ECO:0000259" key="7">
    <source>
        <dbReference type="PROSITE" id="PS51471"/>
    </source>
</evidence>
<dbReference type="Pfam" id="PF14226">
    <property type="entry name" value="DIOX_N"/>
    <property type="match status" value="1"/>
</dbReference>
<dbReference type="PROSITE" id="PS51471">
    <property type="entry name" value="FE2OG_OXY"/>
    <property type="match status" value="1"/>
</dbReference>
<dbReference type="AlphaFoldDB" id="A0A8X8YA15"/>
<gene>
    <name evidence="8" type="ORF">SASPL_110184</name>
</gene>
<dbReference type="GO" id="GO:0046872">
    <property type="term" value="F:metal ion binding"/>
    <property type="evidence" value="ECO:0007669"/>
    <property type="project" value="UniProtKB-KW"/>
</dbReference>
<evidence type="ECO:0000256" key="4">
    <source>
        <dbReference type="ARBA" id="ARBA00023004"/>
    </source>
</evidence>
<dbReference type="OrthoDB" id="868240at2759"/>
<keyword evidence="9" id="KW-1185">Reference proteome</keyword>
<evidence type="ECO:0000256" key="3">
    <source>
        <dbReference type="ARBA" id="ARBA00023002"/>
    </source>
</evidence>
<dbReference type="Proteomes" id="UP000298416">
    <property type="component" value="Unassembled WGS sequence"/>
</dbReference>